<dbReference type="InterPro" id="IPR011990">
    <property type="entry name" value="TPR-like_helical_dom_sf"/>
</dbReference>
<evidence type="ECO:0000313" key="3">
    <source>
        <dbReference type="EMBL" id="CAA6821292.1"/>
    </source>
</evidence>
<sequence>MKKVIVLCICCLVSTFSLAAGSIASLENFVSQNNYSQAWQQAQQLAKANEGDPRFDYLYGLSALETGNYNQAVFALDRVTVNKPNAIRPRLELARAYLKINNDQAALREFREVLNLNPPATVRNNVNRYIQAIAKKSRDSKKWIIDSLVSLSAGYDSNANFGADNSVFDTPVFGQVFLKDESIKQESPFTEVRGQLNYRYITSDDQNWFVNTRLGHKHFQDASDFNLSDFSIQAGSIITAGKKQYQISLHHQMLQLGGESFSRSLGVESGMAYELEKDRIVGGTFRIENYDHQQQNLRDARRYEISGYYRFDTGDTHHRLDVLFGHEQPDNEAGKHHTHNGFGAGYTARHAWNATQVSFFNVQYQKRKHRATDPIYSDKREDDRLLVKVGHSMQLAKDLSAFADVGYIKNNSNLDIYTTDKAFVRGGIKYRF</sequence>
<dbReference type="InterPro" id="IPR019734">
    <property type="entry name" value="TPR_rpt"/>
</dbReference>
<feature type="repeat" description="TPR" evidence="1">
    <location>
        <begin position="87"/>
        <end position="120"/>
    </location>
</feature>
<organism evidence="3">
    <name type="scientific">uncultured Thiotrichaceae bacterium</name>
    <dbReference type="NCBI Taxonomy" id="298394"/>
    <lineage>
        <taxon>Bacteria</taxon>
        <taxon>Pseudomonadati</taxon>
        <taxon>Pseudomonadota</taxon>
        <taxon>Gammaproteobacteria</taxon>
        <taxon>Thiotrichales</taxon>
        <taxon>Thiotrichaceae</taxon>
        <taxon>environmental samples</taxon>
    </lineage>
</organism>
<dbReference type="Pfam" id="PF11059">
    <property type="entry name" value="DUF2860"/>
    <property type="match status" value="1"/>
</dbReference>
<dbReference type="SUPFAM" id="SSF48452">
    <property type="entry name" value="TPR-like"/>
    <property type="match status" value="1"/>
</dbReference>
<reference evidence="3" key="1">
    <citation type="submission" date="2020-01" db="EMBL/GenBank/DDBJ databases">
        <authorList>
            <person name="Meier V. D."/>
            <person name="Meier V D."/>
        </authorList>
    </citation>
    <scope>NUCLEOTIDE SEQUENCE</scope>
    <source>
        <strain evidence="3">HLG_WM_MAG_09</strain>
    </source>
</reference>
<dbReference type="InterPro" id="IPR016896">
    <property type="entry name" value="DUF2860"/>
</dbReference>
<dbReference type="SUPFAM" id="SSF56935">
    <property type="entry name" value="Porins"/>
    <property type="match status" value="1"/>
</dbReference>
<dbReference type="AlphaFoldDB" id="A0A6S6TKA6"/>
<dbReference type="EMBL" id="CACVAT010000354">
    <property type="protein sequence ID" value="CAA6821292.1"/>
    <property type="molecule type" value="Genomic_DNA"/>
</dbReference>
<dbReference type="PROSITE" id="PS50005">
    <property type="entry name" value="TPR"/>
    <property type="match status" value="1"/>
</dbReference>
<feature type="signal peptide" evidence="2">
    <location>
        <begin position="1"/>
        <end position="19"/>
    </location>
</feature>
<accession>A0A6S6TKA6</accession>
<evidence type="ECO:0000256" key="2">
    <source>
        <dbReference type="SAM" id="SignalP"/>
    </source>
</evidence>
<feature type="chain" id="PRO_5028100639" evidence="2">
    <location>
        <begin position="20"/>
        <end position="432"/>
    </location>
</feature>
<gene>
    <name evidence="3" type="ORF">HELGO_WM39899</name>
</gene>
<keyword evidence="2" id="KW-0732">Signal</keyword>
<dbReference type="Gene3D" id="1.25.40.10">
    <property type="entry name" value="Tetratricopeptide repeat domain"/>
    <property type="match status" value="1"/>
</dbReference>
<protein>
    <submittedName>
        <fullName evidence="3">Uncharacterized protein</fullName>
    </submittedName>
</protein>
<name>A0A6S6TKA6_9GAMM</name>
<keyword evidence="1" id="KW-0802">TPR repeat</keyword>
<proteinExistence type="predicted"/>
<evidence type="ECO:0000256" key="1">
    <source>
        <dbReference type="PROSITE-ProRule" id="PRU00339"/>
    </source>
</evidence>